<protein>
    <submittedName>
        <fullName evidence="1">Uncharacterized protein</fullName>
    </submittedName>
</protein>
<accession>A0A9P3AIT1</accession>
<organism evidence="1 2">
    <name type="scientific">Pseudomonas amygdali pv. eriobotryae</name>
    <dbReference type="NCBI Taxonomy" id="129137"/>
    <lineage>
        <taxon>Bacteria</taxon>
        <taxon>Pseudomonadati</taxon>
        <taxon>Pseudomonadota</taxon>
        <taxon>Gammaproteobacteria</taxon>
        <taxon>Pseudomonadales</taxon>
        <taxon>Pseudomonadaceae</taxon>
        <taxon>Pseudomonas</taxon>
        <taxon>Pseudomonas amygdali</taxon>
    </lineage>
</organism>
<evidence type="ECO:0000313" key="2">
    <source>
        <dbReference type="Proteomes" id="UP000630864"/>
    </source>
</evidence>
<dbReference type="Proteomes" id="UP000630864">
    <property type="component" value="Unassembled WGS sequence"/>
</dbReference>
<reference evidence="1" key="1">
    <citation type="submission" date="2020-09" db="EMBL/GenBank/DDBJ databases">
        <title>Pseudomonas syringae pv. eriobotryae genome sequence causing loquat canker disease.</title>
        <authorList>
            <person name="Fukuda S."/>
            <person name="Tashiro H."/>
            <person name="Nagano Y."/>
        </authorList>
    </citation>
    <scope>NUCLEOTIDE SEQUENCE</scope>
    <source>
        <strain evidence="1">AM001</strain>
    </source>
</reference>
<comment type="caution">
    <text evidence="1">The sequence shown here is derived from an EMBL/GenBank/DDBJ whole genome shotgun (WGS) entry which is preliminary data.</text>
</comment>
<dbReference type="EMBL" id="BMZW01000113">
    <property type="protein sequence ID" value="GFZ63433.1"/>
    <property type="molecule type" value="Genomic_DNA"/>
</dbReference>
<evidence type="ECO:0000313" key="1">
    <source>
        <dbReference type="EMBL" id="GFZ63433.1"/>
    </source>
</evidence>
<name>A0A9P3AIT1_PSEA0</name>
<sequence>MSFFLLIQHPQSNPMGGARTTCRKDSDILFSKLSLRAGGS</sequence>
<gene>
    <name evidence="1" type="ORF">PSE10A_59440</name>
</gene>
<proteinExistence type="predicted"/>
<dbReference type="AlphaFoldDB" id="A0A9P3AIT1"/>